<feature type="compositionally biased region" description="Basic and acidic residues" evidence="1">
    <location>
        <begin position="1"/>
        <end position="25"/>
    </location>
</feature>
<comment type="caution">
    <text evidence="2">The sequence shown here is derived from an EMBL/GenBank/DDBJ whole genome shotgun (WGS) entry which is preliminary data.</text>
</comment>
<accession>A0ABW4FIK3</accession>
<evidence type="ECO:0000256" key="1">
    <source>
        <dbReference type="SAM" id="MobiDB-lite"/>
    </source>
</evidence>
<proteinExistence type="predicted"/>
<reference evidence="3" key="1">
    <citation type="journal article" date="2019" name="Int. J. Syst. Evol. Microbiol.">
        <title>The Global Catalogue of Microorganisms (GCM) 10K type strain sequencing project: providing services to taxonomists for standard genome sequencing and annotation.</title>
        <authorList>
            <consortium name="The Broad Institute Genomics Platform"/>
            <consortium name="The Broad Institute Genome Sequencing Center for Infectious Disease"/>
            <person name="Wu L."/>
            <person name="Ma J."/>
        </authorList>
    </citation>
    <scope>NUCLEOTIDE SEQUENCE [LARGE SCALE GENOMIC DNA]</scope>
    <source>
        <strain evidence="3">JCM 12165</strain>
    </source>
</reference>
<protein>
    <submittedName>
        <fullName evidence="2">Uncharacterized protein</fullName>
    </submittedName>
</protein>
<dbReference type="Proteomes" id="UP001597145">
    <property type="component" value="Unassembled WGS sequence"/>
</dbReference>
<gene>
    <name evidence="2" type="ORF">ACFSCY_11840</name>
</gene>
<feature type="region of interest" description="Disordered" evidence="1">
    <location>
        <begin position="1"/>
        <end position="64"/>
    </location>
</feature>
<name>A0ABW4FIK3_9PSEU</name>
<sequence length="64" mass="7287">MVERGSAKHGAAKDEELQREIENELRGVGPTRAELWREPELPQDDEIEELGLDGPPRPELRPED</sequence>
<dbReference type="EMBL" id="JBHUCP010000007">
    <property type="protein sequence ID" value="MFD1530134.1"/>
    <property type="molecule type" value="Genomic_DNA"/>
</dbReference>
<organism evidence="2 3">
    <name type="scientific">Pseudonocardia aurantiaca</name>
    <dbReference type="NCBI Taxonomy" id="75290"/>
    <lineage>
        <taxon>Bacteria</taxon>
        <taxon>Bacillati</taxon>
        <taxon>Actinomycetota</taxon>
        <taxon>Actinomycetes</taxon>
        <taxon>Pseudonocardiales</taxon>
        <taxon>Pseudonocardiaceae</taxon>
        <taxon>Pseudonocardia</taxon>
    </lineage>
</organism>
<keyword evidence="3" id="KW-1185">Reference proteome</keyword>
<evidence type="ECO:0000313" key="2">
    <source>
        <dbReference type="EMBL" id="MFD1530134.1"/>
    </source>
</evidence>
<evidence type="ECO:0000313" key="3">
    <source>
        <dbReference type="Proteomes" id="UP001597145"/>
    </source>
</evidence>
<dbReference type="RefSeq" id="WP_343976820.1">
    <property type="nucleotide sequence ID" value="NZ_BAAAJG010000008.1"/>
</dbReference>
<feature type="compositionally biased region" description="Acidic residues" evidence="1">
    <location>
        <begin position="41"/>
        <end position="51"/>
    </location>
</feature>